<comment type="caution">
    <text evidence="11">The sequence shown here is derived from an EMBL/GenBank/DDBJ whole genome shotgun (WGS) entry which is preliminary data.</text>
</comment>
<organism evidence="11 12">
    <name type="scientific">Elysia crispata</name>
    <name type="common">lettuce slug</name>
    <dbReference type="NCBI Taxonomy" id="231223"/>
    <lineage>
        <taxon>Eukaryota</taxon>
        <taxon>Metazoa</taxon>
        <taxon>Spiralia</taxon>
        <taxon>Lophotrochozoa</taxon>
        <taxon>Mollusca</taxon>
        <taxon>Gastropoda</taxon>
        <taxon>Heterobranchia</taxon>
        <taxon>Euthyneura</taxon>
        <taxon>Panpulmonata</taxon>
        <taxon>Sacoglossa</taxon>
        <taxon>Placobranchoidea</taxon>
        <taxon>Plakobranchidae</taxon>
        <taxon>Elysia</taxon>
    </lineage>
</organism>
<dbReference type="InterPro" id="IPR027417">
    <property type="entry name" value="P-loop_NTPase"/>
</dbReference>
<keyword evidence="12" id="KW-1185">Reference proteome</keyword>
<evidence type="ECO:0000256" key="5">
    <source>
        <dbReference type="ARBA" id="ARBA00022968"/>
    </source>
</evidence>
<keyword evidence="6 10" id="KW-1133">Transmembrane helix</keyword>
<evidence type="ECO:0000256" key="10">
    <source>
        <dbReference type="SAM" id="Phobius"/>
    </source>
</evidence>
<evidence type="ECO:0000256" key="4">
    <source>
        <dbReference type="ARBA" id="ARBA00022692"/>
    </source>
</evidence>
<evidence type="ECO:0000256" key="8">
    <source>
        <dbReference type="ARBA" id="ARBA00023136"/>
    </source>
</evidence>
<gene>
    <name evidence="11" type="ORF">RRG08_052570</name>
</gene>
<dbReference type="Gene3D" id="3.40.50.300">
    <property type="entry name" value="P-loop containing nucleotide triphosphate hydrolases"/>
    <property type="match status" value="1"/>
</dbReference>
<reference evidence="11" key="1">
    <citation type="journal article" date="2023" name="G3 (Bethesda)">
        <title>A reference genome for the long-term kleptoplast-retaining sea slug Elysia crispata morphotype clarki.</title>
        <authorList>
            <person name="Eastman K.E."/>
            <person name="Pendleton A.L."/>
            <person name="Shaikh M.A."/>
            <person name="Suttiyut T."/>
            <person name="Ogas R."/>
            <person name="Tomko P."/>
            <person name="Gavelis G."/>
            <person name="Widhalm J.R."/>
            <person name="Wisecaver J.H."/>
        </authorList>
    </citation>
    <scope>NUCLEOTIDE SEQUENCE</scope>
    <source>
        <strain evidence="11">ECLA1</strain>
    </source>
</reference>
<evidence type="ECO:0000256" key="7">
    <source>
        <dbReference type="ARBA" id="ARBA00023034"/>
    </source>
</evidence>
<evidence type="ECO:0000256" key="2">
    <source>
        <dbReference type="ARBA" id="ARBA00008124"/>
    </source>
</evidence>
<dbReference type="EMBL" id="JAWDGP010002843">
    <property type="protein sequence ID" value="KAK3779348.1"/>
    <property type="molecule type" value="Genomic_DNA"/>
</dbReference>
<keyword evidence="8 10" id="KW-0472">Membrane</keyword>
<sequence length="444" mass="51392">MELRGKLFPKRRCLVTAVVTLALLLGLYISYPHEERAEKILQCYDSPLHRSDPHNPTEVQQVVFVKVHKAASSTVQNILFRFALSRNLTSLLPVTGTLISEREAAIPRENVIPHPRGEGTFDVLGVHVVYDHKEMDKYFPKSAFRVAIIRDPLKQAVSALAYYTVVWPYPQLTSGFNRHPLDPITSFLKHPEDFSGGPGCPELGSWVSNRMSYDLGVGSQASSLETLKRDDAAVQLFLQTLEKQFDLILIADHFEESIVLLRRYLKWSMKDIIFIKVNAMQEGEDSVWRKRPNLTAIDLSAFEQCNKLDYRLYQHFLPVFFEKIHKETLFQQEVDAFREIQRKPKPDQTFERATLNEFSTVRIEDVLMSTFICEFEETNQLSQVRHESGCGVQWSIYNHFYLIETLYYVVSLKKPTNSLRYVMNRVVVYNGPFLTIFYPKHSIT</sequence>
<dbReference type="GO" id="GO:0009247">
    <property type="term" value="P:glycolipid biosynthetic process"/>
    <property type="evidence" value="ECO:0007669"/>
    <property type="project" value="InterPro"/>
</dbReference>
<keyword evidence="7" id="KW-0333">Golgi apparatus</keyword>
<evidence type="ECO:0000256" key="1">
    <source>
        <dbReference type="ARBA" id="ARBA00004323"/>
    </source>
</evidence>
<comment type="subcellular location">
    <subcellularLocation>
        <location evidence="1">Golgi apparatus membrane</location>
        <topology evidence="1">Single-pass type II membrane protein</topology>
    </subcellularLocation>
</comment>
<keyword evidence="4 10" id="KW-0812">Transmembrane</keyword>
<dbReference type="PANTHER" id="PTHR14647">
    <property type="entry name" value="GALACTOSE-3-O-SULFOTRANSFERASE"/>
    <property type="match status" value="1"/>
</dbReference>
<keyword evidence="5" id="KW-0735">Signal-anchor</keyword>
<dbReference type="GO" id="GO:0000139">
    <property type="term" value="C:Golgi membrane"/>
    <property type="evidence" value="ECO:0007669"/>
    <property type="project" value="UniProtKB-SubCell"/>
</dbReference>
<protein>
    <recommendedName>
        <fullName evidence="13">Galactose-3-O-sulfotransferase 3</fullName>
    </recommendedName>
</protein>
<dbReference type="GO" id="GO:0001733">
    <property type="term" value="F:galactosylceramide sulfotransferase activity"/>
    <property type="evidence" value="ECO:0007669"/>
    <property type="project" value="InterPro"/>
</dbReference>
<evidence type="ECO:0000313" key="12">
    <source>
        <dbReference type="Proteomes" id="UP001283361"/>
    </source>
</evidence>
<keyword evidence="9" id="KW-0325">Glycoprotein</keyword>
<dbReference type="PANTHER" id="PTHR14647:SF87">
    <property type="entry name" value="PUTATIVE-RELATED"/>
    <property type="match status" value="1"/>
</dbReference>
<dbReference type="InterPro" id="IPR009729">
    <property type="entry name" value="Gal-3-0_sulfotransfrase"/>
</dbReference>
<proteinExistence type="inferred from homology"/>
<evidence type="ECO:0000313" key="11">
    <source>
        <dbReference type="EMBL" id="KAK3779348.1"/>
    </source>
</evidence>
<dbReference type="Proteomes" id="UP001283361">
    <property type="component" value="Unassembled WGS sequence"/>
</dbReference>
<dbReference type="AlphaFoldDB" id="A0AAE1A121"/>
<name>A0AAE1A121_9GAST</name>
<keyword evidence="3" id="KW-0808">Transferase</keyword>
<accession>A0AAE1A121</accession>
<evidence type="ECO:0000256" key="9">
    <source>
        <dbReference type="ARBA" id="ARBA00023180"/>
    </source>
</evidence>
<evidence type="ECO:0000256" key="3">
    <source>
        <dbReference type="ARBA" id="ARBA00022679"/>
    </source>
</evidence>
<evidence type="ECO:0000256" key="6">
    <source>
        <dbReference type="ARBA" id="ARBA00022989"/>
    </source>
</evidence>
<evidence type="ECO:0008006" key="13">
    <source>
        <dbReference type="Google" id="ProtNLM"/>
    </source>
</evidence>
<feature type="transmembrane region" description="Helical" evidence="10">
    <location>
        <begin position="12"/>
        <end position="31"/>
    </location>
</feature>
<dbReference type="Pfam" id="PF06990">
    <property type="entry name" value="Gal-3-0_sulfotr"/>
    <property type="match status" value="1"/>
</dbReference>
<comment type="similarity">
    <text evidence="2">Belongs to the galactose-3-O-sulfotransferase family.</text>
</comment>